<dbReference type="GO" id="GO:0000281">
    <property type="term" value="P:mitotic cytokinesis"/>
    <property type="evidence" value="ECO:0007669"/>
    <property type="project" value="InterPro"/>
</dbReference>
<dbReference type="GO" id="GO:0008017">
    <property type="term" value="F:microtubule binding"/>
    <property type="evidence" value="ECO:0007669"/>
    <property type="project" value="TreeGrafter"/>
</dbReference>
<feature type="compositionally biased region" description="Basic and acidic residues" evidence="12">
    <location>
        <begin position="73"/>
        <end position="86"/>
    </location>
</feature>
<evidence type="ECO:0000256" key="1">
    <source>
        <dbReference type="ARBA" id="ARBA00004123"/>
    </source>
</evidence>
<keyword evidence="9" id="KW-0206">Cytoskeleton</keyword>
<dbReference type="PANTHER" id="PTHR15874">
    <property type="entry name" value="NUCLEOLAR AND SPINDLE-ASSOCIATED PROTEIN 1"/>
    <property type="match status" value="1"/>
</dbReference>
<name>A0A212CTN1_CEREH</name>
<dbReference type="GO" id="GO:0005874">
    <property type="term" value="C:microtubule"/>
    <property type="evidence" value="ECO:0007669"/>
    <property type="project" value="UniProtKB-KW"/>
</dbReference>
<feature type="region of interest" description="Disordered" evidence="12">
    <location>
        <begin position="288"/>
        <end position="337"/>
    </location>
</feature>
<keyword evidence="14" id="KW-1185">Reference proteome</keyword>
<dbReference type="OrthoDB" id="3258416at2759"/>
<keyword evidence="8" id="KW-0238">DNA-binding</keyword>
<evidence type="ECO:0000256" key="7">
    <source>
        <dbReference type="ARBA" id="ARBA00022776"/>
    </source>
</evidence>
<comment type="similarity">
    <text evidence="3">Belongs to the NUSAP family.</text>
</comment>
<dbReference type="AlphaFoldDB" id="A0A212CTN1"/>
<keyword evidence="11" id="KW-0131">Cell cycle</keyword>
<comment type="caution">
    <text evidence="13">The sequence shown here is derived from an EMBL/GenBank/DDBJ whole genome shotgun (WGS) entry which is preliminary data.</text>
</comment>
<reference evidence="13 14" key="1">
    <citation type="journal article" date="2018" name="Mol. Genet. Genomics">
        <title>The red deer Cervus elaphus genome CerEla1.0: sequencing, annotating, genes, and chromosomes.</title>
        <authorList>
            <person name="Bana N.A."/>
            <person name="Nyiri A."/>
            <person name="Nagy J."/>
            <person name="Frank K."/>
            <person name="Nagy T."/>
            <person name="Steger V."/>
            <person name="Schiller M."/>
            <person name="Lakatos P."/>
            <person name="Sugar L."/>
            <person name="Horn P."/>
            <person name="Barta E."/>
            <person name="Orosz L."/>
        </authorList>
    </citation>
    <scope>NUCLEOTIDE SEQUENCE [LARGE SCALE GENOMIC DNA]</scope>
    <source>
        <strain evidence="13">Hungarian</strain>
    </source>
</reference>
<evidence type="ECO:0000256" key="5">
    <source>
        <dbReference type="ARBA" id="ARBA00022618"/>
    </source>
</evidence>
<dbReference type="InterPro" id="IPR026756">
    <property type="entry name" value="NuSAP"/>
</dbReference>
<keyword evidence="10" id="KW-0539">Nucleus</keyword>
<proteinExistence type="inferred from homology"/>
<evidence type="ECO:0000313" key="13">
    <source>
        <dbReference type="EMBL" id="OWK09357.1"/>
    </source>
</evidence>
<dbReference type="EMBL" id="MKHE01000012">
    <property type="protein sequence ID" value="OWK09357.1"/>
    <property type="molecule type" value="Genomic_DNA"/>
</dbReference>
<dbReference type="GO" id="GO:0040001">
    <property type="term" value="P:establishment of mitotic spindle localization"/>
    <property type="evidence" value="ECO:0007669"/>
    <property type="project" value="InterPro"/>
</dbReference>
<feature type="compositionally biased region" description="Basic residues" evidence="12">
    <location>
        <begin position="87"/>
        <end position="96"/>
    </location>
</feature>
<evidence type="ECO:0000256" key="6">
    <source>
        <dbReference type="ARBA" id="ARBA00022701"/>
    </source>
</evidence>
<dbReference type="GO" id="GO:0072686">
    <property type="term" value="C:mitotic spindle"/>
    <property type="evidence" value="ECO:0007669"/>
    <property type="project" value="TreeGrafter"/>
</dbReference>
<evidence type="ECO:0000313" key="14">
    <source>
        <dbReference type="Proteomes" id="UP000242450"/>
    </source>
</evidence>
<organism evidence="13 14">
    <name type="scientific">Cervus elaphus hippelaphus</name>
    <name type="common">European red deer</name>
    <dbReference type="NCBI Taxonomy" id="46360"/>
    <lineage>
        <taxon>Eukaryota</taxon>
        <taxon>Metazoa</taxon>
        <taxon>Chordata</taxon>
        <taxon>Craniata</taxon>
        <taxon>Vertebrata</taxon>
        <taxon>Euteleostomi</taxon>
        <taxon>Mammalia</taxon>
        <taxon>Eutheria</taxon>
        <taxon>Laurasiatheria</taxon>
        <taxon>Artiodactyla</taxon>
        <taxon>Ruminantia</taxon>
        <taxon>Pecora</taxon>
        <taxon>Cervidae</taxon>
        <taxon>Cervinae</taxon>
        <taxon>Cervus</taxon>
    </lineage>
</organism>
<keyword evidence="4" id="KW-0963">Cytoplasm</keyword>
<dbReference type="GO" id="GO:0007076">
    <property type="term" value="P:mitotic chromosome condensation"/>
    <property type="evidence" value="ECO:0007669"/>
    <property type="project" value="TreeGrafter"/>
</dbReference>
<evidence type="ECO:0000256" key="4">
    <source>
        <dbReference type="ARBA" id="ARBA00022490"/>
    </source>
</evidence>
<feature type="region of interest" description="Disordered" evidence="12">
    <location>
        <begin position="224"/>
        <end position="260"/>
    </location>
</feature>
<gene>
    <name evidence="13" type="ORF">Celaphus_00006358</name>
</gene>
<accession>A0A212CTN1</accession>
<feature type="region of interest" description="Disordered" evidence="12">
    <location>
        <begin position="371"/>
        <end position="428"/>
    </location>
</feature>
<comment type="subcellular location">
    <subcellularLocation>
        <location evidence="2">Cytoplasm</location>
        <location evidence="2">Cytoskeleton</location>
        <location evidence="2">Spindle</location>
    </subcellularLocation>
    <subcellularLocation>
        <location evidence="1">Nucleus</location>
    </subcellularLocation>
</comment>
<keyword evidence="5" id="KW-0132">Cell division</keyword>
<evidence type="ECO:0000256" key="11">
    <source>
        <dbReference type="ARBA" id="ARBA00023306"/>
    </source>
</evidence>
<dbReference type="GO" id="GO:0003677">
    <property type="term" value="F:DNA binding"/>
    <property type="evidence" value="ECO:0007669"/>
    <property type="project" value="UniProtKB-KW"/>
</dbReference>
<evidence type="ECO:0000256" key="2">
    <source>
        <dbReference type="ARBA" id="ARBA00004186"/>
    </source>
</evidence>
<evidence type="ECO:0000256" key="3">
    <source>
        <dbReference type="ARBA" id="ARBA00009702"/>
    </source>
</evidence>
<evidence type="ECO:0000256" key="12">
    <source>
        <dbReference type="SAM" id="MobiDB-lite"/>
    </source>
</evidence>
<dbReference type="Proteomes" id="UP000242450">
    <property type="component" value="Chromosome 12"/>
</dbReference>
<dbReference type="GO" id="GO:0005730">
    <property type="term" value="C:nucleolus"/>
    <property type="evidence" value="ECO:0007669"/>
    <property type="project" value="TreeGrafter"/>
</dbReference>
<feature type="compositionally biased region" description="Polar residues" evidence="12">
    <location>
        <begin position="309"/>
        <end position="318"/>
    </location>
</feature>
<feature type="non-terminal residue" evidence="13">
    <location>
        <position position="557"/>
    </location>
</feature>
<keyword evidence="6" id="KW-0493">Microtubule</keyword>
<evidence type="ECO:0000256" key="8">
    <source>
        <dbReference type="ARBA" id="ARBA00023125"/>
    </source>
</evidence>
<evidence type="ECO:0000256" key="9">
    <source>
        <dbReference type="ARBA" id="ARBA00023212"/>
    </source>
</evidence>
<dbReference type="Pfam" id="PF16006">
    <property type="entry name" value="NUSAP"/>
    <property type="match status" value="1"/>
</dbReference>
<feature type="compositionally biased region" description="Basic and acidic residues" evidence="12">
    <location>
        <begin position="411"/>
        <end position="428"/>
    </location>
</feature>
<sequence length="557" mass="63449">MIVPSLEELNSFKYSDLQNLAKSLGLRANLRADKLLRALKAHLKNEARKENENQDEIQTSAFSCDETEIQTSSEEHAEREPDDHVTKTRGRRKTVHRSPDSQANGNVQTEKKLPPVPNLNQEKRESQVLRTAVEITSPPKENQGDGNAVSSGKHNEDPRVPSKRKKSLYTDGFPKPGKNKKTASTTPNFKKLHEARFKEMESIDQYVERKKKYFEEHNSFNELKRQPVTKGVPATPVPARGRLSVACTPSSQQRLQGRPHEGRSALCVKGSAKHPAPSAAKMNVRFSAATKDNEHKRSLTKTPARKSPHVTTSGNTPKGQALLGTHKLKTTRGESVAVSTPFKLTTEAAQTPLSHKKPVFDLKASLSRPLNYEPHKGKLKPWGQSKENNSLHEHVSRVSFHKKTYKQPRLQTREEQRKKHEQERKEKKEKVLGVRRGLIIAELQEELIRKLQCNMTKRPHFHTRKDWCCCYLDLLPVGPPTGEHEVTVHLILPLDYIRVLPDIHHPRSTISTDTEIQSVESSSEKRLCQEQPLVSENYWNNSLQKRREKKQKQKITH</sequence>
<evidence type="ECO:0000256" key="10">
    <source>
        <dbReference type="ARBA" id="ARBA00023242"/>
    </source>
</evidence>
<feature type="region of interest" description="Disordered" evidence="12">
    <location>
        <begin position="47"/>
        <end position="190"/>
    </location>
</feature>
<protein>
    <submittedName>
        <fullName evidence="13">NUSAP1</fullName>
    </submittedName>
</protein>
<keyword evidence="7" id="KW-0498">Mitosis</keyword>
<dbReference type="PANTHER" id="PTHR15874:SF1">
    <property type="entry name" value="NUCLEOLAR AND SPINDLE-ASSOCIATED PROTEIN 1"/>
    <property type="match status" value="1"/>
</dbReference>